<dbReference type="Proteomes" id="UP000199208">
    <property type="component" value="Unassembled WGS sequence"/>
</dbReference>
<reference evidence="5 6" key="1">
    <citation type="submission" date="2016-10" db="EMBL/GenBank/DDBJ databases">
        <authorList>
            <person name="de Groot N.N."/>
        </authorList>
    </citation>
    <scope>NUCLEOTIDE SEQUENCE [LARGE SCALE GENOMIC DNA]</scope>
    <source>
        <strain evidence="5 6">DSM 2784</strain>
    </source>
</reference>
<evidence type="ECO:0000313" key="6">
    <source>
        <dbReference type="Proteomes" id="UP000199208"/>
    </source>
</evidence>
<dbReference type="SUPFAM" id="SSF46785">
    <property type="entry name" value="Winged helix' DNA-binding domain"/>
    <property type="match status" value="1"/>
</dbReference>
<evidence type="ECO:0000256" key="2">
    <source>
        <dbReference type="ARBA" id="ARBA00023125"/>
    </source>
</evidence>
<dbReference type="NCBIfam" id="NF033788">
    <property type="entry name" value="HTH_metalloreg"/>
    <property type="match status" value="1"/>
</dbReference>
<sequence length="135" mass="15513">MLATLKSLCDENRLRLFNILMHYELCVCEIEVLLGLSQSNVSRHLGILRNQKLISGAKDGQWVHYKVDERFSEENALLIAYLRQGFEREPVFVEDLEKCKVYKESNLSCQDITSDKGSVEAYIQTRVSGQTGKRI</sequence>
<dbReference type="GO" id="GO:0003700">
    <property type="term" value="F:DNA-binding transcription factor activity"/>
    <property type="evidence" value="ECO:0007669"/>
    <property type="project" value="InterPro"/>
</dbReference>
<keyword evidence="1" id="KW-0805">Transcription regulation</keyword>
<organism evidence="5 6">
    <name type="scientific">Acidaminobacter hydrogenoformans DSM 2784</name>
    <dbReference type="NCBI Taxonomy" id="1120920"/>
    <lineage>
        <taxon>Bacteria</taxon>
        <taxon>Bacillati</taxon>
        <taxon>Bacillota</taxon>
        <taxon>Clostridia</taxon>
        <taxon>Peptostreptococcales</taxon>
        <taxon>Acidaminobacteraceae</taxon>
        <taxon>Acidaminobacter</taxon>
    </lineage>
</organism>
<dbReference type="EMBL" id="FMWL01000016">
    <property type="protein sequence ID" value="SCZ81004.1"/>
    <property type="molecule type" value="Genomic_DNA"/>
</dbReference>
<dbReference type="RefSeq" id="WP_092592123.1">
    <property type="nucleotide sequence ID" value="NZ_FMWL01000016.1"/>
</dbReference>
<evidence type="ECO:0000313" key="5">
    <source>
        <dbReference type="EMBL" id="SCZ81004.1"/>
    </source>
</evidence>
<dbReference type="PANTHER" id="PTHR33154">
    <property type="entry name" value="TRANSCRIPTIONAL REGULATOR, ARSR FAMILY"/>
    <property type="match status" value="1"/>
</dbReference>
<keyword evidence="2" id="KW-0238">DNA-binding</keyword>
<dbReference type="CDD" id="cd00090">
    <property type="entry name" value="HTH_ARSR"/>
    <property type="match status" value="1"/>
</dbReference>
<gene>
    <name evidence="5" type="ORF">SAMN03080599_02557</name>
</gene>
<dbReference type="OrthoDB" id="9798835at2"/>
<name>A0A1G5S3Q7_9FIRM</name>
<accession>A0A1G5S3Q7</accession>
<dbReference type="Pfam" id="PF01022">
    <property type="entry name" value="HTH_5"/>
    <property type="match status" value="1"/>
</dbReference>
<evidence type="ECO:0000256" key="3">
    <source>
        <dbReference type="ARBA" id="ARBA00023163"/>
    </source>
</evidence>
<evidence type="ECO:0000256" key="1">
    <source>
        <dbReference type="ARBA" id="ARBA00023015"/>
    </source>
</evidence>
<keyword evidence="6" id="KW-1185">Reference proteome</keyword>
<protein>
    <submittedName>
        <fullName evidence="5">Transcriptional regulator, ArsR family</fullName>
    </submittedName>
</protein>
<dbReference type="InterPro" id="IPR036388">
    <property type="entry name" value="WH-like_DNA-bd_sf"/>
</dbReference>
<dbReference type="SMART" id="SM00418">
    <property type="entry name" value="HTH_ARSR"/>
    <property type="match status" value="1"/>
</dbReference>
<dbReference type="Gene3D" id="1.10.10.10">
    <property type="entry name" value="Winged helix-like DNA-binding domain superfamily/Winged helix DNA-binding domain"/>
    <property type="match status" value="1"/>
</dbReference>
<dbReference type="AlphaFoldDB" id="A0A1G5S3Q7"/>
<dbReference type="GO" id="GO:0003677">
    <property type="term" value="F:DNA binding"/>
    <property type="evidence" value="ECO:0007669"/>
    <property type="project" value="UniProtKB-KW"/>
</dbReference>
<dbReference type="InterPro" id="IPR011991">
    <property type="entry name" value="ArsR-like_HTH"/>
</dbReference>
<dbReference type="InterPro" id="IPR036390">
    <property type="entry name" value="WH_DNA-bd_sf"/>
</dbReference>
<dbReference type="PANTHER" id="PTHR33154:SF18">
    <property type="entry name" value="ARSENICAL RESISTANCE OPERON REPRESSOR"/>
    <property type="match status" value="1"/>
</dbReference>
<evidence type="ECO:0000259" key="4">
    <source>
        <dbReference type="PROSITE" id="PS50987"/>
    </source>
</evidence>
<feature type="domain" description="HTH arsR-type" evidence="4">
    <location>
        <begin position="1"/>
        <end position="89"/>
    </location>
</feature>
<proteinExistence type="predicted"/>
<dbReference type="STRING" id="1120920.SAMN03080599_02557"/>
<dbReference type="PRINTS" id="PR00778">
    <property type="entry name" value="HTHARSR"/>
</dbReference>
<dbReference type="PROSITE" id="PS50987">
    <property type="entry name" value="HTH_ARSR_2"/>
    <property type="match status" value="1"/>
</dbReference>
<dbReference type="InterPro" id="IPR051081">
    <property type="entry name" value="HTH_MetalResp_TranReg"/>
</dbReference>
<dbReference type="InterPro" id="IPR001845">
    <property type="entry name" value="HTH_ArsR_DNA-bd_dom"/>
</dbReference>
<keyword evidence="3" id="KW-0804">Transcription</keyword>